<organism evidence="3 4">
    <name type="scientific">Trypanosoma rangeli</name>
    <dbReference type="NCBI Taxonomy" id="5698"/>
    <lineage>
        <taxon>Eukaryota</taxon>
        <taxon>Discoba</taxon>
        <taxon>Euglenozoa</taxon>
        <taxon>Kinetoplastea</taxon>
        <taxon>Metakinetoplastina</taxon>
        <taxon>Trypanosomatida</taxon>
        <taxon>Trypanosomatidae</taxon>
        <taxon>Trypanosoma</taxon>
        <taxon>Herpetosoma</taxon>
    </lineage>
</organism>
<gene>
    <name evidence="3" type="ORF">TraAM80_10375</name>
</gene>
<reference evidence="3 4" key="1">
    <citation type="journal article" date="2018" name="BMC Genomics">
        <title>Genomic comparison of Trypanosoma conorhini and Trypanosoma rangeli to Trypanosoma cruzi strains of high and low virulence.</title>
        <authorList>
            <person name="Bradwell K.R."/>
            <person name="Koparde V.N."/>
            <person name="Matveyev A.V."/>
            <person name="Serrano M.G."/>
            <person name="Alves J.M."/>
            <person name="Parikh H."/>
            <person name="Huang B."/>
            <person name="Lee V."/>
            <person name="Espinosa-Alvarez O."/>
            <person name="Ortiz P.A."/>
            <person name="Costa-Martins A.G."/>
            <person name="Teixeira M.M."/>
            <person name="Buck G.A."/>
        </authorList>
    </citation>
    <scope>NUCLEOTIDE SEQUENCE [LARGE SCALE GENOMIC DNA]</scope>
    <source>
        <strain evidence="3 4">AM80</strain>
    </source>
</reference>
<evidence type="ECO:0000313" key="4">
    <source>
        <dbReference type="Proteomes" id="UP000283634"/>
    </source>
</evidence>
<evidence type="ECO:0000256" key="1">
    <source>
        <dbReference type="SAM" id="MobiDB-lite"/>
    </source>
</evidence>
<name>A0A422MPK9_TRYRA</name>
<accession>A0A422MPK9</accession>
<feature type="compositionally biased region" description="Basic and acidic residues" evidence="1">
    <location>
        <begin position="206"/>
        <end position="216"/>
    </location>
</feature>
<feature type="signal peptide" evidence="2">
    <location>
        <begin position="1"/>
        <end position="21"/>
    </location>
</feature>
<proteinExistence type="predicted"/>
<dbReference type="RefSeq" id="XP_029233146.1">
    <property type="nucleotide sequence ID" value="XM_029386999.1"/>
</dbReference>
<feature type="non-terminal residue" evidence="3">
    <location>
        <position position="1"/>
    </location>
</feature>
<comment type="caution">
    <text evidence="3">The sequence shown here is derived from an EMBL/GenBank/DDBJ whole genome shotgun (WGS) entry which is preliminary data.</text>
</comment>
<dbReference type="Proteomes" id="UP000283634">
    <property type="component" value="Unassembled WGS sequence"/>
</dbReference>
<dbReference type="EMBL" id="MKGL01000937">
    <property type="protein sequence ID" value="RNE95144.1"/>
    <property type="molecule type" value="Genomic_DNA"/>
</dbReference>
<keyword evidence="2" id="KW-0732">Signal</keyword>
<dbReference type="GeneID" id="40334308"/>
<feature type="chain" id="PRO_5019239319" evidence="2">
    <location>
        <begin position="22"/>
        <end position="226"/>
    </location>
</feature>
<dbReference type="AlphaFoldDB" id="A0A422MPK9"/>
<evidence type="ECO:0000256" key="2">
    <source>
        <dbReference type="SAM" id="SignalP"/>
    </source>
</evidence>
<sequence>RPWRCRWHRFFLFCFLRGALRAPQAPPSAGDCPIAPPVDKCPRCAFPSVAARHHRRHHRKCAHVWPKHSARAAPWRGNGWHPSQPTPHRLELNAGTLLLAEAFIRQWGPGLIIAGGVNPAHPLREPTAHYEKAAGAPPTALMDSRPAGVAKMPRKGKIIFLFPFCSVHGPRAPTNENSIAGNVPSNSVVKKPLDHSALAGQSTSKSVREAVNKPAHELNCPSKTMH</sequence>
<protein>
    <submittedName>
        <fullName evidence="3">Uncharacterized protein</fullName>
    </submittedName>
</protein>
<evidence type="ECO:0000313" key="3">
    <source>
        <dbReference type="EMBL" id="RNE95144.1"/>
    </source>
</evidence>
<keyword evidence="4" id="KW-1185">Reference proteome</keyword>
<feature type="region of interest" description="Disordered" evidence="1">
    <location>
        <begin position="198"/>
        <end position="226"/>
    </location>
</feature>